<sequence length="92" mass="9690">MPAAEASAEGIAARLSAVGLTPRVEQHAHLTSIEAEVPESLSAESWREALEAVSEADRFGLLANSLNGRTLWAAVRTVTPATGDVRGPGRQR</sequence>
<keyword evidence="2" id="KW-1185">Reference proteome</keyword>
<dbReference type="Proteomes" id="UP001626628">
    <property type="component" value="Chromosome"/>
</dbReference>
<name>A0ABZ2QQS7_9ACTN</name>
<gene>
    <name evidence="1" type="ORF">WAB15_24550</name>
</gene>
<evidence type="ECO:0000313" key="1">
    <source>
        <dbReference type="EMBL" id="WXK78899.1"/>
    </source>
</evidence>
<protein>
    <submittedName>
        <fullName evidence="1">Uncharacterized protein</fullName>
    </submittedName>
</protein>
<reference evidence="1 2" key="1">
    <citation type="submission" date="2024-03" db="EMBL/GenBank/DDBJ databases">
        <title>The complete genome of Streptomyces sirii sp.nov.</title>
        <authorList>
            <person name="Zakalyukina Y.V."/>
            <person name="Belik A.R."/>
            <person name="Biryukov M.V."/>
            <person name="Baturina O.A."/>
            <person name="Kabilov M.R."/>
        </authorList>
    </citation>
    <scope>NUCLEOTIDE SEQUENCE [LARGE SCALE GENOMIC DNA]</scope>
    <source>
        <strain evidence="1 2">BP-8</strain>
    </source>
</reference>
<proteinExistence type="predicted"/>
<dbReference type="RefSeq" id="WP_407287565.1">
    <property type="nucleotide sequence ID" value="NZ_CP147982.1"/>
</dbReference>
<dbReference type="EMBL" id="CP147982">
    <property type="protein sequence ID" value="WXK78899.1"/>
    <property type="molecule type" value="Genomic_DNA"/>
</dbReference>
<accession>A0ABZ2QQS7</accession>
<organism evidence="1 2">
    <name type="scientific">Streptomyces sirii</name>
    <dbReference type="NCBI Taxonomy" id="3127701"/>
    <lineage>
        <taxon>Bacteria</taxon>
        <taxon>Bacillati</taxon>
        <taxon>Actinomycetota</taxon>
        <taxon>Actinomycetes</taxon>
        <taxon>Kitasatosporales</taxon>
        <taxon>Streptomycetaceae</taxon>
        <taxon>Streptomyces</taxon>
    </lineage>
</organism>
<evidence type="ECO:0000313" key="2">
    <source>
        <dbReference type="Proteomes" id="UP001626628"/>
    </source>
</evidence>